<feature type="compositionally biased region" description="Polar residues" evidence="1">
    <location>
        <begin position="58"/>
        <end position="71"/>
    </location>
</feature>
<accession>A0A401TID6</accession>
<keyword evidence="3" id="KW-1185">Reference proteome</keyword>
<evidence type="ECO:0000256" key="1">
    <source>
        <dbReference type="SAM" id="MobiDB-lite"/>
    </source>
</evidence>
<evidence type="ECO:0000313" key="2">
    <source>
        <dbReference type="EMBL" id="GCC42373.1"/>
    </source>
</evidence>
<reference evidence="2 3" key="1">
    <citation type="journal article" date="2018" name="Nat. Ecol. Evol.">
        <title>Shark genomes provide insights into elasmobranch evolution and the origin of vertebrates.</title>
        <authorList>
            <person name="Hara Y"/>
            <person name="Yamaguchi K"/>
            <person name="Onimaru K"/>
            <person name="Kadota M"/>
            <person name="Koyanagi M"/>
            <person name="Keeley SD"/>
            <person name="Tatsumi K"/>
            <person name="Tanaka K"/>
            <person name="Motone F"/>
            <person name="Kageyama Y"/>
            <person name="Nozu R"/>
            <person name="Adachi N"/>
            <person name="Nishimura O"/>
            <person name="Nakagawa R"/>
            <person name="Tanegashima C"/>
            <person name="Kiyatake I"/>
            <person name="Matsumoto R"/>
            <person name="Murakumo K"/>
            <person name="Nishida K"/>
            <person name="Terakita A"/>
            <person name="Kuratani S"/>
            <person name="Sato K"/>
            <person name="Hyodo S Kuraku.S."/>
        </authorList>
    </citation>
    <scope>NUCLEOTIDE SEQUENCE [LARGE SCALE GENOMIC DNA]</scope>
</reference>
<dbReference type="EMBL" id="BEZZ01076088">
    <property type="protein sequence ID" value="GCC42373.1"/>
    <property type="molecule type" value="Genomic_DNA"/>
</dbReference>
<comment type="caution">
    <text evidence="2">The sequence shown here is derived from an EMBL/GenBank/DDBJ whole genome shotgun (WGS) entry which is preliminary data.</text>
</comment>
<evidence type="ECO:0000313" key="3">
    <source>
        <dbReference type="Proteomes" id="UP000287033"/>
    </source>
</evidence>
<feature type="compositionally biased region" description="Polar residues" evidence="1">
    <location>
        <begin position="35"/>
        <end position="48"/>
    </location>
</feature>
<sequence>MDTNRTGTGIERCLAKYILTTHKAGSETDPKRGQSTELTQESKTTSDGLNEGERNSGTRRNPGTRSGLTES</sequence>
<dbReference type="Proteomes" id="UP000287033">
    <property type="component" value="Unassembled WGS sequence"/>
</dbReference>
<name>A0A401TID6_CHIPU</name>
<gene>
    <name evidence="2" type="ORF">chiPu_0026283</name>
</gene>
<proteinExistence type="predicted"/>
<feature type="compositionally biased region" description="Basic and acidic residues" evidence="1">
    <location>
        <begin position="24"/>
        <end position="34"/>
    </location>
</feature>
<dbReference type="AlphaFoldDB" id="A0A401TID6"/>
<organism evidence="2 3">
    <name type="scientific">Chiloscyllium punctatum</name>
    <name type="common">Brownbanded bambooshark</name>
    <name type="synonym">Hemiscyllium punctatum</name>
    <dbReference type="NCBI Taxonomy" id="137246"/>
    <lineage>
        <taxon>Eukaryota</taxon>
        <taxon>Metazoa</taxon>
        <taxon>Chordata</taxon>
        <taxon>Craniata</taxon>
        <taxon>Vertebrata</taxon>
        <taxon>Chondrichthyes</taxon>
        <taxon>Elasmobranchii</taxon>
        <taxon>Galeomorphii</taxon>
        <taxon>Galeoidea</taxon>
        <taxon>Orectolobiformes</taxon>
        <taxon>Hemiscylliidae</taxon>
        <taxon>Chiloscyllium</taxon>
    </lineage>
</organism>
<feature type="region of interest" description="Disordered" evidence="1">
    <location>
        <begin position="21"/>
        <end position="71"/>
    </location>
</feature>
<protein>
    <submittedName>
        <fullName evidence="2">Uncharacterized protein</fullName>
    </submittedName>
</protein>